<dbReference type="AlphaFoldDB" id="A0A392VL34"/>
<proteinExistence type="predicted"/>
<sequence>MAENFQVPGEHWRAKATLSLSDDIPHSATLGQI</sequence>
<accession>A0A392VL34</accession>
<keyword evidence="2" id="KW-1185">Reference proteome</keyword>
<comment type="caution">
    <text evidence="1">The sequence shown here is derived from an EMBL/GenBank/DDBJ whole genome shotgun (WGS) entry which is preliminary data.</text>
</comment>
<protein>
    <submittedName>
        <fullName evidence="1">Uncharacterized protein</fullName>
    </submittedName>
</protein>
<dbReference type="EMBL" id="LXQA011157838">
    <property type="protein sequence ID" value="MCI87110.1"/>
    <property type="molecule type" value="Genomic_DNA"/>
</dbReference>
<name>A0A392VL34_9FABA</name>
<evidence type="ECO:0000313" key="2">
    <source>
        <dbReference type="Proteomes" id="UP000265520"/>
    </source>
</evidence>
<reference evidence="1 2" key="1">
    <citation type="journal article" date="2018" name="Front. Plant Sci.">
        <title>Red Clover (Trifolium pratense) and Zigzag Clover (T. medium) - A Picture of Genomic Similarities and Differences.</title>
        <authorList>
            <person name="Dluhosova J."/>
            <person name="Istvanek J."/>
            <person name="Nedelnik J."/>
            <person name="Repkova J."/>
        </authorList>
    </citation>
    <scope>NUCLEOTIDE SEQUENCE [LARGE SCALE GENOMIC DNA]</scope>
    <source>
        <strain evidence="2">cv. 10/8</strain>
        <tissue evidence="1">Leaf</tissue>
    </source>
</reference>
<dbReference type="Proteomes" id="UP000265520">
    <property type="component" value="Unassembled WGS sequence"/>
</dbReference>
<organism evidence="1 2">
    <name type="scientific">Trifolium medium</name>
    <dbReference type="NCBI Taxonomy" id="97028"/>
    <lineage>
        <taxon>Eukaryota</taxon>
        <taxon>Viridiplantae</taxon>
        <taxon>Streptophyta</taxon>
        <taxon>Embryophyta</taxon>
        <taxon>Tracheophyta</taxon>
        <taxon>Spermatophyta</taxon>
        <taxon>Magnoliopsida</taxon>
        <taxon>eudicotyledons</taxon>
        <taxon>Gunneridae</taxon>
        <taxon>Pentapetalae</taxon>
        <taxon>rosids</taxon>
        <taxon>fabids</taxon>
        <taxon>Fabales</taxon>
        <taxon>Fabaceae</taxon>
        <taxon>Papilionoideae</taxon>
        <taxon>50 kb inversion clade</taxon>
        <taxon>NPAAA clade</taxon>
        <taxon>Hologalegina</taxon>
        <taxon>IRL clade</taxon>
        <taxon>Trifolieae</taxon>
        <taxon>Trifolium</taxon>
    </lineage>
</organism>
<evidence type="ECO:0000313" key="1">
    <source>
        <dbReference type="EMBL" id="MCI87110.1"/>
    </source>
</evidence>